<dbReference type="Proteomes" id="UP000283634">
    <property type="component" value="Unassembled WGS sequence"/>
</dbReference>
<reference evidence="2 3" key="1">
    <citation type="journal article" date="2018" name="BMC Genomics">
        <title>Genomic comparison of Trypanosoma conorhini and Trypanosoma rangeli to Trypanosoma cruzi strains of high and low virulence.</title>
        <authorList>
            <person name="Bradwell K.R."/>
            <person name="Koparde V.N."/>
            <person name="Matveyev A.V."/>
            <person name="Serrano M.G."/>
            <person name="Alves J.M."/>
            <person name="Parikh H."/>
            <person name="Huang B."/>
            <person name="Lee V."/>
            <person name="Espinosa-Alvarez O."/>
            <person name="Ortiz P.A."/>
            <person name="Costa-Martins A.G."/>
            <person name="Teixeira M.M."/>
            <person name="Buck G.A."/>
        </authorList>
    </citation>
    <scope>NUCLEOTIDE SEQUENCE [LARGE SCALE GENOMIC DNA]</scope>
    <source>
        <strain evidence="2 3">AM80</strain>
    </source>
</reference>
<evidence type="ECO:0000313" key="2">
    <source>
        <dbReference type="EMBL" id="RNF09655.1"/>
    </source>
</evidence>
<dbReference type="EMBL" id="MKGL01000044">
    <property type="protein sequence ID" value="RNF09655.1"/>
    <property type="molecule type" value="Genomic_DNA"/>
</dbReference>
<organism evidence="2 3">
    <name type="scientific">Trypanosoma rangeli</name>
    <dbReference type="NCBI Taxonomy" id="5698"/>
    <lineage>
        <taxon>Eukaryota</taxon>
        <taxon>Discoba</taxon>
        <taxon>Euglenozoa</taxon>
        <taxon>Kinetoplastea</taxon>
        <taxon>Metakinetoplastina</taxon>
        <taxon>Trypanosomatida</taxon>
        <taxon>Trypanosomatidae</taxon>
        <taxon>Trypanosoma</taxon>
        <taxon>Herpetosoma</taxon>
    </lineage>
</organism>
<name>A0A3R7KTZ8_TRYRA</name>
<dbReference type="AlphaFoldDB" id="A0A3R7KTZ8"/>
<dbReference type="GeneID" id="40325943"/>
<proteinExistence type="predicted"/>
<keyword evidence="3" id="KW-1185">Reference proteome</keyword>
<gene>
    <name evidence="2" type="ORF">TraAM80_02010</name>
</gene>
<accession>A0A3R7KTZ8</accession>
<dbReference type="RefSeq" id="XP_029241086.1">
    <property type="nucleotide sequence ID" value="XM_029379030.1"/>
</dbReference>
<comment type="caution">
    <text evidence="2">The sequence shown here is derived from an EMBL/GenBank/DDBJ whole genome shotgun (WGS) entry which is preliminary data.</text>
</comment>
<evidence type="ECO:0000313" key="3">
    <source>
        <dbReference type="Proteomes" id="UP000283634"/>
    </source>
</evidence>
<feature type="region of interest" description="Disordered" evidence="1">
    <location>
        <begin position="11"/>
        <end position="41"/>
    </location>
</feature>
<protein>
    <submittedName>
        <fullName evidence="2">Uncharacterized protein</fullName>
    </submittedName>
</protein>
<sequence>MCLLLQHLAAPRPPSRQGGGSRPRRSASQNKQRQPSDTGDKMVHINCAASLTHRRPVCNHAAAVPCLCDILSQEPVINAAAGTRHAVQQAQYVSVGVTVRWPRRTPNDRRGVLVVASDAFLPQLCGHTVRR</sequence>
<evidence type="ECO:0000256" key="1">
    <source>
        <dbReference type="SAM" id="MobiDB-lite"/>
    </source>
</evidence>